<evidence type="ECO:0000313" key="9">
    <source>
        <dbReference type="EMBL" id="PUF45984.1"/>
    </source>
</evidence>
<dbReference type="PANTHER" id="PTHR43856:SF1">
    <property type="entry name" value="MITOCHONDRIAL CARDIOLIPIN HYDROLASE"/>
    <property type="match status" value="1"/>
</dbReference>
<feature type="domain" description="PLD phosphodiesterase" evidence="8">
    <location>
        <begin position="115"/>
        <end position="142"/>
    </location>
</feature>
<dbReference type="EC" id="3.1.4.4" evidence="3"/>
<dbReference type="InterPro" id="IPR025202">
    <property type="entry name" value="PLD-like_dom"/>
</dbReference>
<dbReference type="GO" id="GO:0004630">
    <property type="term" value="F:phospholipase D activity"/>
    <property type="evidence" value="ECO:0007669"/>
    <property type="project" value="UniProtKB-EC"/>
</dbReference>
<dbReference type="GO" id="GO:0016042">
    <property type="term" value="P:lipid catabolic process"/>
    <property type="evidence" value="ECO:0007669"/>
    <property type="project" value="UniProtKB-KW"/>
</dbReference>
<sequence length="181" mass="20021">MRLRTGHRLTLVTLTCLSLLGSLPSIAAPSVQAGFSPEGSAEQLVLKTIETAQHNIRLMGYSFTSPEVVRALISAKRRGVDVKVVLDEKGNRGKTSVAAMNLLVNAGIPVRTVSKFKILHDKIIISDKNTVETGSYNFSRSAARSNSENALVIRDVPELARTYLQHWQSRWDVGKDWRSTY</sequence>
<dbReference type="Gene3D" id="3.30.870.10">
    <property type="entry name" value="Endonuclease Chain A"/>
    <property type="match status" value="1"/>
</dbReference>
<organism evidence="9 10">
    <name type="scientific">Salmonella enterica I</name>
    <dbReference type="NCBI Taxonomy" id="59201"/>
    <lineage>
        <taxon>Bacteria</taxon>
        <taxon>Pseudomonadati</taxon>
        <taxon>Pseudomonadota</taxon>
        <taxon>Gammaproteobacteria</taxon>
        <taxon>Enterobacterales</taxon>
        <taxon>Enterobacteriaceae</taxon>
        <taxon>Salmonella</taxon>
    </lineage>
</organism>
<dbReference type="Pfam" id="PF13091">
    <property type="entry name" value="PLDc_2"/>
    <property type="match status" value="1"/>
</dbReference>
<evidence type="ECO:0000256" key="1">
    <source>
        <dbReference type="ARBA" id="ARBA00000798"/>
    </source>
</evidence>
<reference evidence="9 10" key="1">
    <citation type="submission" date="2018-04" db="EMBL/GenBank/DDBJ databases">
        <title>Whole genome sequencing of Salmonella enterica.</title>
        <authorList>
            <person name="Bell R."/>
        </authorList>
    </citation>
    <scope>NUCLEOTIDE SEQUENCE [LARGE SCALE GENOMIC DNA]</scope>
    <source>
        <strain evidence="9 10">CFSAN058610</strain>
    </source>
</reference>
<protein>
    <recommendedName>
        <fullName evidence="3">phospholipase D</fullName>
        <ecNumber evidence="3">3.1.4.4</ecNumber>
    </recommendedName>
</protein>
<keyword evidence="7" id="KW-0732">Signal</keyword>
<evidence type="ECO:0000256" key="7">
    <source>
        <dbReference type="SAM" id="SignalP"/>
    </source>
</evidence>
<comment type="caution">
    <text evidence="9">The sequence shown here is derived from an EMBL/GenBank/DDBJ whole genome shotgun (WGS) entry which is preliminary data.</text>
</comment>
<dbReference type="EMBL" id="QARO01000128">
    <property type="protein sequence ID" value="PUF45984.1"/>
    <property type="molecule type" value="Genomic_DNA"/>
</dbReference>
<comment type="similarity">
    <text evidence="2">Belongs to the phospholipase D family.</text>
</comment>
<dbReference type="InterPro" id="IPR001736">
    <property type="entry name" value="PLipase_D/transphosphatidylase"/>
</dbReference>
<dbReference type="GO" id="GO:0006793">
    <property type="term" value="P:phosphorus metabolic process"/>
    <property type="evidence" value="ECO:0007669"/>
    <property type="project" value="UniProtKB-ARBA"/>
</dbReference>
<proteinExistence type="inferred from homology"/>
<dbReference type="PROSITE" id="PS50035">
    <property type="entry name" value="PLD"/>
    <property type="match status" value="1"/>
</dbReference>
<evidence type="ECO:0000256" key="3">
    <source>
        <dbReference type="ARBA" id="ARBA00012027"/>
    </source>
</evidence>
<dbReference type="AlphaFoldDB" id="A0A7Z1TG97"/>
<dbReference type="InterPro" id="IPR051406">
    <property type="entry name" value="PLD_domain"/>
</dbReference>
<keyword evidence="6" id="KW-0443">Lipid metabolism</keyword>
<keyword evidence="4" id="KW-0378">Hydrolase</keyword>
<comment type="catalytic activity">
    <reaction evidence="1">
        <text>a 1,2-diacyl-sn-glycero-3-phosphocholine + H2O = a 1,2-diacyl-sn-glycero-3-phosphate + choline + H(+)</text>
        <dbReference type="Rhea" id="RHEA:14445"/>
        <dbReference type="ChEBI" id="CHEBI:15354"/>
        <dbReference type="ChEBI" id="CHEBI:15377"/>
        <dbReference type="ChEBI" id="CHEBI:15378"/>
        <dbReference type="ChEBI" id="CHEBI:57643"/>
        <dbReference type="ChEBI" id="CHEBI:58608"/>
        <dbReference type="EC" id="3.1.4.4"/>
    </reaction>
</comment>
<dbReference type="CDD" id="cd09170">
    <property type="entry name" value="PLDc_Nuc"/>
    <property type="match status" value="1"/>
</dbReference>
<dbReference type="SUPFAM" id="SSF56024">
    <property type="entry name" value="Phospholipase D/nuclease"/>
    <property type="match status" value="1"/>
</dbReference>
<name>A0A7Z1TG97_SALET</name>
<evidence type="ECO:0000256" key="4">
    <source>
        <dbReference type="ARBA" id="ARBA00022801"/>
    </source>
</evidence>
<keyword evidence="5" id="KW-0442">Lipid degradation</keyword>
<evidence type="ECO:0000259" key="8">
    <source>
        <dbReference type="PROSITE" id="PS50035"/>
    </source>
</evidence>
<evidence type="ECO:0000256" key="5">
    <source>
        <dbReference type="ARBA" id="ARBA00022963"/>
    </source>
</evidence>
<dbReference type="RefSeq" id="WP_154708365.1">
    <property type="nucleotide sequence ID" value="NZ_QARO01000128.1"/>
</dbReference>
<feature type="chain" id="PRO_5030738760" description="phospholipase D" evidence="7">
    <location>
        <begin position="28"/>
        <end position="181"/>
    </location>
</feature>
<dbReference type="Proteomes" id="UP000251351">
    <property type="component" value="Unassembled WGS sequence"/>
</dbReference>
<feature type="signal peptide" evidence="7">
    <location>
        <begin position="1"/>
        <end position="27"/>
    </location>
</feature>
<accession>A0A7Z1TG97</accession>
<evidence type="ECO:0000256" key="2">
    <source>
        <dbReference type="ARBA" id="ARBA00008664"/>
    </source>
</evidence>
<dbReference type="GO" id="GO:0016891">
    <property type="term" value="F:RNA endonuclease activity producing 5'-phosphomonoesters, hydrolytic mechanism"/>
    <property type="evidence" value="ECO:0007669"/>
    <property type="project" value="TreeGrafter"/>
</dbReference>
<dbReference type="PANTHER" id="PTHR43856">
    <property type="entry name" value="CARDIOLIPIN HYDROLASE"/>
    <property type="match status" value="1"/>
</dbReference>
<evidence type="ECO:0000256" key="6">
    <source>
        <dbReference type="ARBA" id="ARBA00023098"/>
    </source>
</evidence>
<evidence type="ECO:0000313" key="10">
    <source>
        <dbReference type="Proteomes" id="UP000251351"/>
    </source>
</evidence>
<gene>
    <name evidence="9" type="ORF">DAX73_29125</name>
</gene>